<keyword evidence="2" id="KW-1133">Transmembrane helix</keyword>
<evidence type="ECO:0000256" key="1">
    <source>
        <dbReference type="SAM" id="Coils"/>
    </source>
</evidence>
<keyword evidence="2" id="KW-0472">Membrane</keyword>
<organism evidence="3 4">
    <name type="scientific">Holdemanella biformis</name>
    <dbReference type="NCBI Taxonomy" id="1735"/>
    <lineage>
        <taxon>Bacteria</taxon>
        <taxon>Bacillati</taxon>
        <taxon>Bacillota</taxon>
        <taxon>Erysipelotrichia</taxon>
        <taxon>Erysipelotrichales</taxon>
        <taxon>Erysipelotrichaceae</taxon>
        <taxon>Holdemanella</taxon>
    </lineage>
</organism>
<name>A0A413UCG3_9FIRM</name>
<keyword evidence="1" id="KW-0175">Coiled coil</keyword>
<gene>
    <name evidence="3" type="ORF">DW907_06710</name>
</gene>
<evidence type="ECO:0000313" key="4">
    <source>
        <dbReference type="Proteomes" id="UP000285288"/>
    </source>
</evidence>
<accession>A0A413UCG3</accession>
<protein>
    <submittedName>
        <fullName evidence="3">Uncharacterized protein</fullName>
    </submittedName>
</protein>
<dbReference type="EMBL" id="QSGD01000022">
    <property type="protein sequence ID" value="RHB05441.1"/>
    <property type="molecule type" value="Genomic_DNA"/>
</dbReference>
<comment type="caution">
    <text evidence="3">The sequence shown here is derived from an EMBL/GenBank/DDBJ whole genome shotgun (WGS) entry which is preliminary data.</text>
</comment>
<sequence length="235" mass="26203">MEGVLNFIEEKNLENNGIRKGIVSALLVSTFALTLLTTSSVIGEENKVYAKQNQADSNVLMRENTTEETKNLKEEFEKQIQDIEKESNEKQEPKSVDEMILEQPQLLRDVNFVQQNYDAVSKAVNAQPSLMQYIGSQNGLTPSTGVFYGPSGKETYYNLDMSGVISVMRGMGNNDEYWVRMDGAKMLGDYIMVAADLNKYPRGSIVETSLGQGIVCDTGSFTYTSDTQLDIATNW</sequence>
<feature type="transmembrane region" description="Helical" evidence="2">
    <location>
        <begin position="21"/>
        <end position="42"/>
    </location>
</feature>
<proteinExistence type="predicted"/>
<feature type="coiled-coil region" evidence="1">
    <location>
        <begin position="62"/>
        <end position="89"/>
    </location>
</feature>
<keyword evidence="2" id="KW-0812">Transmembrane</keyword>
<dbReference type="AlphaFoldDB" id="A0A413UCG3"/>
<evidence type="ECO:0000313" key="3">
    <source>
        <dbReference type="EMBL" id="RHB05441.1"/>
    </source>
</evidence>
<reference evidence="3 4" key="1">
    <citation type="submission" date="2018-08" db="EMBL/GenBank/DDBJ databases">
        <title>A genome reference for cultivated species of the human gut microbiota.</title>
        <authorList>
            <person name="Zou Y."/>
            <person name="Xue W."/>
            <person name="Luo G."/>
        </authorList>
    </citation>
    <scope>NUCLEOTIDE SEQUENCE [LARGE SCALE GENOMIC DNA]</scope>
    <source>
        <strain evidence="3 4">AM42-13AC</strain>
    </source>
</reference>
<dbReference type="Proteomes" id="UP000285288">
    <property type="component" value="Unassembled WGS sequence"/>
</dbReference>
<evidence type="ECO:0000256" key="2">
    <source>
        <dbReference type="SAM" id="Phobius"/>
    </source>
</evidence>